<dbReference type="GO" id="GO:0017004">
    <property type="term" value="P:cytochrome complex assembly"/>
    <property type="evidence" value="ECO:0007669"/>
    <property type="project" value="UniProtKB-KW"/>
</dbReference>
<dbReference type="CDD" id="cd02966">
    <property type="entry name" value="TlpA_like_family"/>
    <property type="match status" value="1"/>
</dbReference>
<sequence length="165" mass="17560">MVGKTKRLLPLAILLSSLLALAAPAAHASALTGTPFATLAGKTQTLADYRGKVVVVNFWASWCAPCREEMPLLERLRGRWQGKGGEVVGIALEDAKSAAAMARTLGVRYPILVGNADTLALMRSLGNQAGGLPFTVVLDREGRVVARLTGKLSEQNLRDAVEPRL</sequence>
<gene>
    <name evidence="7" type="ORF">E5K04_03535</name>
</gene>
<proteinExistence type="predicted"/>
<dbReference type="PROSITE" id="PS51352">
    <property type="entry name" value="THIOREDOXIN_2"/>
    <property type="match status" value="1"/>
</dbReference>
<keyword evidence="3" id="KW-1015">Disulfide bond</keyword>
<accession>A0A4T0V4B3</accession>
<feature type="signal peptide" evidence="5">
    <location>
        <begin position="1"/>
        <end position="22"/>
    </location>
</feature>
<dbReference type="InterPro" id="IPR017937">
    <property type="entry name" value="Thioredoxin_CS"/>
</dbReference>
<dbReference type="Gene3D" id="3.40.30.10">
    <property type="entry name" value="Glutaredoxin"/>
    <property type="match status" value="1"/>
</dbReference>
<dbReference type="OrthoDB" id="9811352at2"/>
<dbReference type="PANTHER" id="PTHR42852:SF6">
    <property type="entry name" value="THIOL:DISULFIDE INTERCHANGE PROTEIN DSBE"/>
    <property type="match status" value="1"/>
</dbReference>
<evidence type="ECO:0000256" key="5">
    <source>
        <dbReference type="SAM" id="SignalP"/>
    </source>
</evidence>
<keyword evidence="4" id="KW-0676">Redox-active center</keyword>
<comment type="subcellular location">
    <subcellularLocation>
        <location evidence="1">Cell envelope</location>
    </subcellularLocation>
</comment>
<organism evidence="7 8">
    <name type="scientific">Crenobacter intestini</name>
    <dbReference type="NCBI Taxonomy" id="2563443"/>
    <lineage>
        <taxon>Bacteria</taxon>
        <taxon>Pseudomonadati</taxon>
        <taxon>Pseudomonadota</taxon>
        <taxon>Betaproteobacteria</taxon>
        <taxon>Neisseriales</taxon>
        <taxon>Neisseriaceae</taxon>
        <taxon>Crenobacter</taxon>
    </lineage>
</organism>
<dbReference type="Proteomes" id="UP000308891">
    <property type="component" value="Unassembled WGS sequence"/>
</dbReference>
<dbReference type="PANTHER" id="PTHR42852">
    <property type="entry name" value="THIOL:DISULFIDE INTERCHANGE PROTEIN DSBE"/>
    <property type="match status" value="1"/>
</dbReference>
<dbReference type="Pfam" id="PF00578">
    <property type="entry name" value="AhpC-TSA"/>
    <property type="match status" value="1"/>
</dbReference>
<dbReference type="InterPro" id="IPR000866">
    <property type="entry name" value="AhpC/TSA"/>
</dbReference>
<feature type="chain" id="PRO_5020516012" evidence="5">
    <location>
        <begin position="23"/>
        <end position="165"/>
    </location>
</feature>
<comment type="caution">
    <text evidence="7">The sequence shown here is derived from an EMBL/GenBank/DDBJ whole genome shotgun (WGS) entry which is preliminary data.</text>
</comment>
<protein>
    <submittedName>
        <fullName evidence="7">TlpA family protein disulfide reductase</fullName>
    </submittedName>
</protein>
<evidence type="ECO:0000256" key="1">
    <source>
        <dbReference type="ARBA" id="ARBA00004196"/>
    </source>
</evidence>
<dbReference type="EMBL" id="STGJ01000002">
    <property type="protein sequence ID" value="TIC86187.1"/>
    <property type="molecule type" value="Genomic_DNA"/>
</dbReference>
<dbReference type="GO" id="GO:0015036">
    <property type="term" value="F:disulfide oxidoreductase activity"/>
    <property type="evidence" value="ECO:0007669"/>
    <property type="project" value="UniProtKB-ARBA"/>
</dbReference>
<reference evidence="7 8" key="1">
    <citation type="submission" date="2019-04" db="EMBL/GenBank/DDBJ databases">
        <title>Crenobacter sp. nov.</title>
        <authorList>
            <person name="Shi S."/>
        </authorList>
    </citation>
    <scope>NUCLEOTIDE SEQUENCE [LARGE SCALE GENOMIC DNA]</scope>
    <source>
        <strain evidence="7 8">GY 70310</strain>
    </source>
</reference>
<dbReference type="InterPro" id="IPR013766">
    <property type="entry name" value="Thioredoxin_domain"/>
</dbReference>
<keyword evidence="5" id="KW-0732">Signal</keyword>
<dbReference type="InterPro" id="IPR036249">
    <property type="entry name" value="Thioredoxin-like_sf"/>
</dbReference>
<evidence type="ECO:0000256" key="3">
    <source>
        <dbReference type="ARBA" id="ARBA00023157"/>
    </source>
</evidence>
<evidence type="ECO:0000313" key="8">
    <source>
        <dbReference type="Proteomes" id="UP000308891"/>
    </source>
</evidence>
<evidence type="ECO:0000256" key="4">
    <source>
        <dbReference type="ARBA" id="ARBA00023284"/>
    </source>
</evidence>
<dbReference type="AlphaFoldDB" id="A0A4T0V4B3"/>
<evidence type="ECO:0000256" key="2">
    <source>
        <dbReference type="ARBA" id="ARBA00022748"/>
    </source>
</evidence>
<keyword evidence="8" id="KW-1185">Reference proteome</keyword>
<feature type="domain" description="Thioredoxin" evidence="6">
    <location>
        <begin position="17"/>
        <end position="165"/>
    </location>
</feature>
<dbReference type="GO" id="GO:0016209">
    <property type="term" value="F:antioxidant activity"/>
    <property type="evidence" value="ECO:0007669"/>
    <property type="project" value="InterPro"/>
</dbReference>
<dbReference type="SUPFAM" id="SSF52833">
    <property type="entry name" value="Thioredoxin-like"/>
    <property type="match status" value="1"/>
</dbReference>
<dbReference type="GO" id="GO:0030313">
    <property type="term" value="C:cell envelope"/>
    <property type="evidence" value="ECO:0007669"/>
    <property type="project" value="UniProtKB-SubCell"/>
</dbReference>
<evidence type="ECO:0000259" key="6">
    <source>
        <dbReference type="PROSITE" id="PS51352"/>
    </source>
</evidence>
<name>A0A4T0V4B3_9NEIS</name>
<keyword evidence="2" id="KW-0201">Cytochrome c-type biogenesis</keyword>
<dbReference type="InterPro" id="IPR050553">
    <property type="entry name" value="Thioredoxin_ResA/DsbE_sf"/>
</dbReference>
<dbReference type="PROSITE" id="PS00194">
    <property type="entry name" value="THIOREDOXIN_1"/>
    <property type="match status" value="1"/>
</dbReference>
<evidence type="ECO:0000313" key="7">
    <source>
        <dbReference type="EMBL" id="TIC86187.1"/>
    </source>
</evidence>